<dbReference type="PANTHER" id="PTHR46796:SF2">
    <property type="entry name" value="TRANSCRIPTIONAL REGULATORY PROTEIN"/>
    <property type="match status" value="1"/>
</dbReference>
<dbReference type="InterPro" id="IPR050204">
    <property type="entry name" value="AraC_XylS_family_regulators"/>
</dbReference>
<keyword evidence="2" id="KW-0238">DNA-binding</keyword>
<dbReference type="InterPro" id="IPR018060">
    <property type="entry name" value="HTH_AraC"/>
</dbReference>
<reference evidence="5 6" key="1">
    <citation type="submission" date="2019-06" db="EMBL/GenBank/DDBJ databases">
        <title>Genome sequence of Janthinobacterium lividum UCD_MED1.</title>
        <authorList>
            <person name="De Leon M.E."/>
            <person name="Jospin G."/>
        </authorList>
    </citation>
    <scope>NUCLEOTIDE SEQUENCE [LARGE SCALE GENOMIC DNA]</scope>
    <source>
        <strain evidence="5 6">UCD_MED1</strain>
    </source>
</reference>
<sequence length="257" mass="27890">MSSPSHSAIGLSFRSYADIGAPDRHDFVQLVLPISGQLLLEIDGRQGKVDTQLGVVIPAHAWHVQHSQVANHSIIVDVDAAAVAHSGWQRLLDGPYTAIGPGARKLMDYLGVMAQQRALTPAIVTGWTPLLLDTLLLGEPQPRSRLGALLARVQAEPGLPWSTASMAHFANLSVSRLHALFREEMDASPHAWLLQQRLGRACDLLAAGDASLAEIALAAGFSEQSALTRAMRDSMDVTPAAYRRACRDKWEKRSTRQ</sequence>
<evidence type="ECO:0000313" key="6">
    <source>
        <dbReference type="Proteomes" id="UP000305681"/>
    </source>
</evidence>
<dbReference type="Gene3D" id="1.10.10.60">
    <property type="entry name" value="Homeodomain-like"/>
    <property type="match status" value="1"/>
</dbReference>
<dbReference type="Proteomes" id="UP000305681">
    <property type="component" value="Unassembled WGS sequence"/>
</dbReference>
<dbReference type="SUPFAM" id="SSF46689">
    <property type="entry name" value="Homeodomain-like"/>
    <property type="match status" value="1"/>
</dbReference>
<dbReference type="GO" id="GO:0003700">
    <property type="term" value="F:DNA-binding transcription factor activity"/>
    <property type="evidence" value="ECO:0007669"/>
    <property type="project" value="InterPro"/>
</dbReference>
<keyword evidence="3" id="KW-0804">Transcription</keyword>
<evidence type="ECO:0000256" key="2">
    <source>
        <dbReference type="ARBA" id="ARBA00023125"/>
    </source>
</evidence>
<name>A0A5C4NYT9_9BURK</name>
<dbReference type="AlphaFoldDB" id="A0A5C4NYT9"/>
<gene>
    <name evidence="5" type="ORF">FHI69_05375</name>
</gene>
<protein>
    <submittedName>
        <fullName evidence="5">Helix-turn-helix transcriptional regulator</fullName>
    </submittedName>
</protein>
<dbReference type="Pfam" id="PF12833">
    <property type="entry name" value="HTH_18"/>
    <property type="match status" value="1"/>
</dbReference>
<dbReference type="PROSITE" id="PS01124">
    <property type="entry name" value="HTH_ARAC_FAMILY_2"/>
    <property type="match status" value="1"/>
</dbReference>
<keyword evidence="1" id="KW-0805">Transcription regulation</keyword>
<dbReference type="RefSeq" id="WP_139089763.1">
    <property type="nucleotide sequence ID" value="NZ_VDGE01000001.1"/>
</dbReference>
<organism evidence="5 6">
    <name type="scientific">Janthinobacterium lividum</name>
    <dbReference type="NCBI Taxonomy" id="29581"/>
    <lineage>
        <taxon>Bacteria</taxon>
        <taxon>Pseudomonadati</taxon>
        <taxon>Pseudomonadota</taxon>
        <taxon>Betaproteobacteria</taxon>
        <taxon>Burkholderiales</taxon>
        <taxon>Oxalobacteraceae</taxon>
        <taxon>Janthinobacterium</taxon>
    </lineage>
</organism>
<dbReference type="GO" id="GO:0043565">
    <property type="term" value="F:sequence-specific DNA binding"/>
    <property type="evidence" value="ECO:0007669"/>
    <property type="project" value="InterPro"/>
</dbReference>
<evidence type="ECO:0000313" key="5">
    <source>
        <dbReference type="EMBL" id="TNC78698.1"/>
    </source>
</evidence>
<dbReference type="EMBL" id="VDGE01000001">
    <property type="protein sequence ID" value="TNC78698.1"/>
    <property type="molecule type" value="Genomic_DNA"/>
</dbReference>
<dbReference type="SMART" id="SM00342">
    <property type="entry name" value="HTH_ARAC"/>
    <property type="match status" value="1"/>
</dbReference>
<feature type="domain" description="HTH araC/xylS-type" evidence="4">
    <location>
        <begin position="144"/>
        <end position="245"/>
    </location>
</feature>
<evidence type="ECO:0000259" key="4">
    <source>
        <dbReference type="PROSITE" id="PS01124"/>
    </source>
</evidence>
<evidence type="ECO:0000256" key="1">
    <source>
        <dbReference type="ARBA" id="ARBA00023015"/>
    </source>
</evidence>
<dbReference type="PANTHER" id="PTHR46796">
    <property type="entry name" value="HTH-TYPE TRANSCRIPTIONAL ACTIVATOR RHAS-RELATED"/>
    <property type="match status" value="1"/>
</dbReference>
<comment type="caution">
    <text evidence="5">The sequence shown here is derived from an EMBL/GenBank/DDBJ whole genome shotgun (WGS) entry which is preliminary data.</text>
</comment>
<accession>A0A5C4NYT9</accession>
<proteinExistence type="predicted"/>
<dbReference type="InterPro" id="IPR009057">
    <property type="entry name" value="Homeodomain-like_sf"/>
</dbReference>
<evidence type="ECO:0000256" key="3">
    <source>
        <dbReference type="ARBA" id="ARBA00023163"/>
    </source>
</evidence>